<dbReference type="InterPro" id="IPR007153">
    <property type="entry name" value="Adenosine_kinase"/>
</dbReference>
<dbReference type="EMBL" id="CP159837">
    <property type="protein sequence ID" value="XCM36152.1"/>
    <property type="molecule type" value="Genomic_DNA"/>
</dbReference>
<keyword evidence="1" id="KW-0418">Kinase</keyword>
<dbReference type="InterPro" id="IPR036902">
    <property type="entry name" value="Ta1353-like_sf"/>
</dbReference>
<dbReference type="Pfam" id="PF04008">
    <property type="entry name" value="Adenosine_kin"/>
    <property type="match status" value="1"/>
</dbReference>
<sequence length="180" mass="19463">MLVAPNIGYLCNLQEIEVKTMELKSVAVEIPEGANVIIGHSHFIKTVEDLHEILVGISGSVKFGLAFCEASGPCLIRVTGNDDRLQAIATKNAQAIAAGHSFVILMQQAFPVNFLNAIKQCQEVCTIYCATANPVEVILAETAQGRGILGVIDGFSPKGVETPEDVKHRKDFLRQIGYKL</sequence>
<dbReference type="PANTHER" id="PTHR36155:SF1">
    <property type="entry name" value="BLL5354 PROTEIN"/>
    <property type="match status" value="1"/>
</dbReference>
<dbReference type="RefSeq" id="WP_354635093.1">
    <property type="nucleotide sequence ID" value="NZ_CP159837.1"/>
</dbReference>
<keyword evidence="1" id="KW-0808">Transferase</keyword>
<accession>A0AAU8JBH3</accession>
<dbReference type="GO" id="GO:0016301">
    <property type="term" value="F:kinase activity"/>
    <property type="evidence" value="ECO:0007669"/>
    <property type="project" value="UniProtKB-KW"/>
</dbReference>
<gene>
    <name evidence="1" type="ORF">ABWT76_004890</name>
</gene>
<organism evidence="1">
    <name type="scientific">Planktothricoides raciborskii GIHE-MW2</name>
    <dbReference type="NCBI Taxonomy" id="2792601"/>
    <lineage>
        <taxon>Bacteria</taxon>
        <taxon>Bacillati</taxon>
        <taxon>Cyanobacteriota</taxon>
        <taxon>Cyanophyceae</taxon>
        <taxon>Oscillatoriophycideae</taxon>
        <taxon>Oscillatoriales</taxon>
        <taxon>Oscillatoriaceae</taxon>
        <taxon>Planktothricoides</taxon>
    </lineage>
</organism>
<dbReference type="SUPFAM" id="SSF103165">
    <property type="entry name" value="Ta1353-like"/>
    <property type="match status" value="1"/>
</dbReference>
<protein>
    <submittedName>
        <fullName evidence="1">Adenosine-specific kinase</fullName>
    </submittedName>
</protein>
<reference evidence="1" key="1">
    <citation type="submission" date="2024-07" db="EMBL/GenBank/DDBJ databases">
        <authorList>
            <person name="Kim Y.J."/>
            <person name="Jeong J.Y."/>
        </authorList>
    </citation>
    <scope>NUCLEOTIDE SEQUENCE</scope>
    <source>
        <strain evidence="1">GIHE-MW2</strain>
    </source>
</reference>
<name>A0AAU8JBH3_9CYAN</name>
<dbReference type="AlphaFoldDB" id="A0AAU8JBH3"/>
<dbReference type="PANTHER" id="PTHR36155">
    <property type="entry name" value="BLL5354 PROTEIN"/>
    <property type="match status" value="1"/>
</dbReference>
<proteinExistence type="predicted"/>
<dbReference type="Gene3D" id="3.40.1520.10">
    <property type="entry name" value="Ta1353-like"/>
    <property type="match status" value="1"/>
</dbReference>
<evidence type="ECO:0000313" key="1">
    <source>
        <dbReference type="EMBL" id="XCM36152.1"/>
    </source>
</evidence>